<feature type="domain" description="UspA" evidence="4">
    <location>
        <begin position="149"/>
        <end position="289"/>
    </location>
</feature>
<name>A0ABV9AAN2_9ACTN</name>
<dbReference type="PANTHER" id="PTHR46268:SF27">
    <property type="entry name" value="UNIVERSAL STRESS PROTEIN RV2623"/>
    <property type="match status" value="1"/>
</dbReference>
<dbReference type="Gene3D" id="3.40.50.620">
    <property type="entry name" value="HUPs"/>
    <property type="match status" value="2"/>
</dbReference>
<dbReference type="InterPro" id="IPR006016">
    <property type="entry name" value="UspA"/>
</dbReference>
<proteinExistence type="inferred from homology"/>
<evidence type="ECO:0000256" key="2">
    <source>
        <dbReference type="ARBA" id="ARBA00022741"/>
    </source>
</evidence>
<dbReference type="PRINTS" id="PR01438">
    <property type="entry name" value="UNVRSLSTRESS"/>
</dbReference>
<dbReference type="InterPro" id="IPR006015">
    <property type="entry name" value="Universal_stress_UspA"/>
</dbReference>
<dbReference type="Pfam" id="PF00582">
    <property type="entry name" value="Usp"/>
    <property type="match status" value="2"/>
</dbReference>
<dbReference type="RefSeq" id="WP_386449483.1">
    <property type="nucleotide sequence ID" value="NZ_JBHSFH010000007.1"/>
</dbReference>
<accession>A0ABV9AAN2</accession>
<dbReference type="SUPFAM" id="SSF52402">
    <property type="entry name" value="Adenine nucleotide alpha hydrolases-like"/>
    <property type="match status" value="2"/>
</dbReference>
<dbReference type="Proteomes" id="UP001595997">
    <property type="component" value="Unassembled WGS sequence"/>
</dbReference>
<reference evidence="6" key="1">
    <citation type="journal article" date="2019" name="Int. J. Syst. Evol. Microbiol.">
        <title>The Global Catalogue of Microorganisms (GCM) 10K type strain sequencing project: providing services to taxonomists for standard genome sequencing and annotation.</title>
        <authorList>
            <consortium name="The Broad Institute Genomics Platform"/>
            <consortium name="The Broad Institute Genome Sequencing Center for Infectious Disease"/>
            <person name="Wu L."/>
            <person name="Ma J."/>
        </authorList>
    </citation>
    <scope>NUCLEOTIDE SEQUENCE [LARGE SCALE GENOMIC DNA]</scope>
    <source>
        <strain evidence="6">CGMCC 4.7357</strain>
    </source>
</reference>
<organism evidence="5 6">
    <name type="scientific">Streptomyces ovatisporus</name>
    <dbReference type="NCBI Taxonomy" id="1128682"/>
    <lineage>
        <taxon>Bacteria</taxon>
        <taxon>Bacillati</taxon>
        <taxon>Actinomycetota</taxon>
        <taxon>Actinomycetes</taxon>
        <taxon>Kitasatosporales</taxon>
        <taxon>Streptomycetaceae</taxon>
        <taxon>Streptomyces</taxon>
    </lineage>
</organism>
<protein>
    <submittedName>
        <fullName evidence="5">Universal stress protein</fullName>
    </submittedName>
</protein>
<evidence type="ECO:0000313" key="6">
    <source>
        <dbReference type="Proteomes" id="UP001595997"/>
    </source>
</evidence>
<gene>
    <name evidence="5" type="ORF">ACFPA8_16160</name>
</gene>
<comment type="caution">
    <text evidence="5">The sequence shown here is derived from an EMBL/GenBank/DDBJ whole genome shotgun (WGS) entry which is preliminary data.</text>
</comment>
<keyword evidence="2" id="KW-0547">Nucleotide-binding</keyword>
<keyword evidence="3" id="KW-0067">ATP-binding</keyword>
<dbReference type="EMBL" id="JBHSFH010000007">
    <property type="protein sequence ID" value="MFC4495663.1"/>
    <property type="molecule type" value="Genomic_DNA"/>
</dbReference>
<dbReference type="InterPro" id="IPR014729">
    <property type="entry name" value="Rossmann-like_a/b/a_fold"/>
</dbReference>
<dbReference type="PANTHER" id="PTHR46268">
    <property type="entry name" value="STRESS RESPONSE PROTEIN NHAX"/>
    <property type="match status" value="1"/>
</dbReference>
<evidence type="ECO:0000256" key="1">
    <source>
        <dbReference type="ARBA" id="ARBA00008791"/>
    </source>
</evidence>
<comment type="similarity">
    <text evidence="1">Belongs to the universal stress protein A family.</text>
</comment>
<feature type="domain" description="UspA" evidence="4">
    <location>
        <begin position="1"/>
        <end position="141"/>
    </location>
</feature>
<evidence type="ECO:0000313" key="5">
    <source>
        <dbReference type="EMBL" id="MFC4495663.1"/>
    </source>
</evidence>
<sequence>MSNDVVVGVDGSPSSLTAAEQAAVEASLHGVGLHLVHVQTWLSAPPGPGTKVYEPLEEALEREAESYLAEAVTRARAVAPGVEVTGTVIPGEVLPTLVELSRSASLIAVGSRGLGGFSGLLLGSVAVHLASHAHCPVLILRGTADPSSPIIVGVDGSPANRRAIDFAFAEASLREVDLVAMHVWSEWTVPPSPPPDKAMAYAKKPGELREEEEALLAEALSGCCEQYPDVRVKLHSVRGRTREELLAASRNARMLVVGARGRGGFTGMLLGSVSQAALHHAHCPVVVVPHERGHLLGHGSGADAEAA</sequence>
<keyword evidence="6" id="KW-1185">Reference proteome</keyword>
<evidence type="ECO:0000256" key="3">
    <source>
        <dbReference type="ARBA" id="ARBA00022840"/>
    </source>
</evidence>
<evidence type="ECO:0000259" key="4">
    <source>
        <dbReference type="Pfam" id="PF00582"/>
    </source>
</evidence>